<dbReference type="InterPro" id="IPR050595">
    <property type="entry name" value="Bact_response_regulator"/>
</dbReference>
<keyword evidence="2" id="KW-0902">Two-component regulatory system</keyword>
<feature type="domain" description="Response regulatory" evidence="4">
    <location>
        <begin position="2"/>
        <end position="118"/>
    </location>
</feature>
<dbReference type="PANTHER" id="PTHR44591">
    <property type="entry name" value="STRESS RESPONSE REGULATOR PROTEIN 1"/>
    <property type="match status" value="1"/>
</dbReference>
<proteinExistence type="predicted"/>
<dbReference type="SMART" id="SM00448">
    <property type="entry name" value="REC"/>
    <property type="match status" value="1"/>
</dbReference>
<dbReference type="CDD" id="cd00156">
    <property type="entry name" value="REC"/>
    <property type="match status" value="1"/>
</dbReference>
<dbReference type="RefSeq" id="WP_219294207.1">
    <property type="nucleotide sequence ID" value="NZ_RPHB01000015.1"/>
</dbReference>
<evidence type="ECO:0000259" key="4">
    <source>
        <dbReference type="PROSITE" id="PS50110"/>
    </source>
</evidence>
<dbReference type="InterPro" id="IPR001789">
    <property type="entry name" value="Sig_transdc_resp-reg_receiver"/>
</dbReference>
<comment type="caution">
    <text evidence="5">The sequence shown here is derived from an EMBL/GenBank/DDBJ whole genome shotgun (WGS) entry which is preliminary data.</text>
</comment>
<dbReference type="PANTHER" id="PTHR44591:SF14">
    <property type="entry name" value="PROTEIN PILG"/>
    <property type="match status" value="1"/>
</dbReference>
<evidence type="ECO:0000313" key="6">
    <source>
        <dbReference type="Proteomes" id="UP000727490"/>
    </source>
</evidence>
<sequence>MKVLVVDDDAINRLILRKVFEKENHEVCTANDGVEAIKILNSEPGFNLVITDIMMPHMDGLELLAQIKHNEKMQNLPIIGITSGNVEYFKKASRLSFDILLQKPMDFYEIYTIASEQANKGLD</sequence>
<keyword evidence="6" id="KW-1185">Reference proteome</keyword>
<feature type="modified residue" description="4-aspartylphosphate" evidence="3">
    <location>
        <position position="52"/>
    </location>
</feature>
<accession>A0A951J5Q9</accession>
<evidence type="ECO:0000256" key="3">
    <source>
        <dbReference type="PROSITE-ProRule" id="PRU00169"/>
    </source>
</evidence>
<gene>
    <name evidence="5" type="ORF">EGN73_21790</name>
</gene>
<reference evidence="5 6" key="1">
    <citation type="journal article" date="2020" name="Syst. Appl. Microbiol.">
        <title>Arthrospiribacter ruber gen. nov., sp. nov., a novel bacterium isolated from Arthrospira cultures.</title>
        <authorList>
            <person name="Waleron M."/>
            <person name="Misztak A."/>
            <person name="Waleron M.M."/>
            <person name="Furmaniak M."/>
            <person name="Mrozik A."/>
            <person name="Waleron K."/>
        </authorList>
    </citation>
    <scope>NUCLEOTIDE SEQUENCE [LARGE SCALE GENOMIC DNA]</scope>
    <source>
        <strain evidence="5 6">DPMB0001</strain>
    </source>
</reference>
<name>A0A951J5Q9_9BACT</name>
<dbReference type="PROSITE" id="PS50110">
    <property type="entry name" value="RESPONSE_REGULATORY"/>
    <property type="match status" value="1"/>
</dbReference>
<organism evidence="5 6">
    <name type="scientific">Arthrospiribacter ruber</name>
    <dbReference type="NCBI Taxonomy" id="2487934"/>
    <lineage>
        <taxon>Bacteria</taxon>
        <taxon>Pseudomonadati</taxon>
        <taxon>Bacteroidota</taxon>
        <taxon>Cytophagia</taxon>
        <taxon>Cytophagales</taxon>
        <taxon>Cyclobacteriaceae</taxon>
        <taxon>Arthrospiribacter</taxon>
    </lineage>
</organism>
<protein>
    <submittedName>
        <fullName evidence="5">Response regulator</fullName>
    </submittedName>
</protein>
<dbReference type="GO" id="GO:0000160">
    <property type="term" value="P:phosphorelay signal transduction system"/>
    <property type="evidence" value="ECO:0007669"/>
    <property type="project" value="UniProtKB-KW"/>
</dbReference>
<evidence type="ECO:0000256" key="1">
    <source>
        <dbReference type="ARBA" id="ARBA00022553"/>
    </source>
</evidence>
<dbReference type="Proteomes" id="UP000727490">
    <property type="component" value="Unassembled WGS sequence"/>
</dbReference>
<evidence type="ECO:0000256" key="2">
    <source>
        <dbReference type="ARBA" id="ARBA00023012"/>
    </source>
</evidence>
<dbReference type="AlphaFoldDB" id="A0A951J5Q9"/>
<dbReference type="EMBL" id="RPHB01000015">
    <property type="protein sequence ID" value="MBW3470416.1"/>
    <property type="molecule type" value="Genomic_DNA"/>
</dbReference>
<keyword evidence="1 3" id="KW-0597">Phosphoprotein</keyword>
<dbReference type="Pfam" id="PF00072">
    <property type="entry name" value="Response_reg"/>
    <property type="match status" value="1"/>
</dbReference>
<evidence type="ECO:0000313" key="5">
    <source>
        <dbReference type="EMBL" id="MBW3470416.1"/>
    </source>
</evidence>